<evidence type="ECO:0008006" key="7">
    <source>
        <dbReference type="Google" id="ProtNLM"/>
    </source>
</evidence>
<dbReference type="EMBL" id="LRBV02000001">
    <property type="status" value="NOT_ANNOTATED_CDS"/>
    <property type="molecule type" value="Genomic_DNA"/>
</dbReference>
<dbReference type="RefSeq" id="XP_030931142.1">
    <property type="nucleotide sequence ID" value="XM_031075282.1"/>
</dbReference>
<name>A0A7N2KQ96_QUELO</name>
<evidence type="ECO:0000313" key="5">
    <source>
        <dbReference type="EnsemblPlants" id="QL01p043366:mrna:CDS:1"/>
    </source>
</evidence>
<dbReference type="PANTHER" id="PTHR35735">
    <property type="entry name" value="PROTEIN NIM1-INTERACTING 2"/>
    <property type="match status" value="1"/>
</dbReference>
<dbReference type="KEGG" id="qlo:115957016"/>
<dbReference type="EnsemblPlants" id="QL01p043366:mrna">
    <property type="protein sequence ID" value="QL01p043366:mrna:CDS:1"/>
    <property type="gene ID" value="QL01p043366"/>
</dbReference>
<dbReference type="PANTHER" id="PTHR35735:SF8">
    <property type="entry name" value="PROTEIN NIM1-INTERACTING 2"/>
    <property type="match status" value="1"/>
</dbReference>
<evidence type="ECO:0000256" key="1">
    <source>
        <dbReference type="ARBA" id="ARBA00004123"/>
    </source>
</evidence>
<dbReference type="GO" id="GO:0005634">
    <property type="term" value="C:nucleus"/>
    <property type="evidence" value="ECO:0007669"/>
    <property type="project" value="UniProtKB-SubCell"/>
</dbReference>
<dbReference type="InParanoid" id="A0A7N2KQ96"/>
<dbReference type="FunCoup" id="A0A7N2KQ96">
    <property type="interactions" value="1"/>
</dbReference>
<reference evidence="5 6" key="1">
    <citation type="journal article" date="2016" name="G3 (Bethesda)">
        <title>First Draft Assembly and Annotation of the Genome of a California Endemic Oak Quercus lobata Nee (Fagaceae).</title>
        <authorList>
            <person name="Sork V.L."/>
            <person name="Fitz-Gibbon S.T."/>
            <person name="Puiu D."/>
            <person name="Crepeau M."/>
            <person name="Gugger P.F."/>
            <person name="Sherman R."/>
            <person name="Stevens K."/>
            <person name="Langley C.H."/>
            <person name="Pellegrini M."/>
            <person name="Salzberg S.L."/>
        </authorList>
    </citation>
    <scope>NUCLEOTIDE SEQUENCE [LARGE SCALE GENOMIC DNA]</scope>
    <source>
        <strain evidence="5 6">cv. SW786</strain>
    </source>
</reference>
<comment type="subcellular location">
    <subcellularLocation>
        <location evidence="1">Nucleus</location>
    </subcellularLocation>
</comment>
<dbReference type="Proteomes" id="UP000594261">
    <property type="component" value="Chromosome 1"/>
</dbReference>
<proteinExistence type="inferred from homology"/>
<reference evidence="5" key="2">
    <citation type="submission" date="2021-01" db="UniProtKB">
        <authorList>
            <consortium name="EnsemblPlants"/>
        </authorList>
    </citation>
    <scope>IDENTIFICATION</scope>
</reference>
<organism evidence="5 6">
    <name type="scientific">Quercus lobata</name>
    <name type="common">Valley oak</name>
    <dbReference type="NCBI Taxonomy" id="97700"/>
    <lineage>
        <taxon>Eukaryota</taxon>
        <taxon>Viridiplantae</taxon>
        <taxon>Streptophyta</taxon>
        <taxon>Embryophyta</taxon>
        <taxon>Tracheophyta</taxon>
        <taxon>Spermatophyta</taxon>
        <taxon>Magnoliopsida</taxon>
        <taxon>eudicotyledons</taxon>
        <taxon>Gunneridae</taxon>
        <taxon>Pentapetalae</taxon>
        <taxon>rosids</taxon>
        <taxon>fabids</taxon>
        <taxon>Fagales</taxon>
        <taxon>Fagaceae</taxon>
        <taxon>Quercus</taxon>
    </lineage>
</organism>
<evidence type="ECO:0000256" key="2">
    <source>
        <dbReference type="ARBA" id="ARBA00009937"/>
    </source>
</evidence>
<keyword evidence="3" id="KW-0539">Nucleus</keyword>
<dbReference type="AlphaFoldDB" id="A0A7N2KQ96"/>
<accession>A0A7N2KQ96</accession>
<comment type="similarity">
    <text evidence="2">Belongs to the NPR1-interactor family.</text>
</comment>
<keyword evidence="6" id="KW-1185">Reference proteome</keyword>
<evidence type="ECO:0000256" key="4">
    <source>
        <dbReference type="SAM" id="MobiDB-lite"/>
    </source>
</evidence>
<evidence type="ECO:0000313" key="6">
    <source>
        <dbReference type="Proteomes" id="UP000594261"/>
    </source>
</evidence>
<dbReference type="OrthoDB" id="1098796at2759"/>
<feature type="region of interest" description="Disordered" evidence="4">
    <location>
        <begin position="1"/>
        <end position="30"/>
    </location>
</feature>
<dbReference type="GO" id="GO:0010112">
    <property type="term" value="P:regulation of systemic acquired resistance"/>
    <property type="evidence" value="ECO:0007669"/>
    <property type="project" value="InterPro"/>
</dbReference>
<dbReference type="OMA" id="TASMKWR"/>
<sequence length="119" mass="13503">MEAEKRKREDNGELEGKRVKKKAEDCNGGKKTVTDTEVDEFFAILRRIHVAVKYFEKGTNDKSSRELTAMKKGSWNPSFVLEDFVDDNGVKDDGEREIFEEGTPSLDLNLGLTFKGNNI</sequence>
<dbReference type="GeneID" id="115957016"/>
<dbReference type="InterPro" id="IPR031425">
    <property type="entry name" value="NPR1/NH1-interacting"/>
</dbReference>
<dbReference type="Gramene" id="QL01p043366:mrna">
    <property type="protein sequence ID" value="QL01p043366:mrna:CDS:1"/>
    <property type="gene ID" value="QL01p043366"/>
</dbReference>
<dbReference type="InterPro" id="IPR034577">
    <property type="entry name" value="NIMIN-2"/>
</dbReference>
<gene>
    <name evidence="5" type="primary">LOC115957016</name>
</gene>
<dbReference type="Pfam" id="PF15699">
    <property type="entry name" value="NPR1_interact"/>
    <property type="match status" value="1"/>
</dbReference>
<evidence type="ECO:0000256" key="3">
    <source>
        <dbReference type="ARBA" id="ARBA00023242"/>
    </source>
</evidence>
<protein>
    <recommendedName>
        <fullName evidence="7">Protein NIM1-INTERACTING 2</fullName>
    </recommendedName>
</protein>